<organism evidence="1 2">
    <name type="scientific">Funneliformis caledonium</name>
    <dbReference type="NCBI Taxonomy" id="1117310"/>
    <lineage>
        <taxon>Eukaryota</taxon>
        <taxon>Fungi</taxon>
        <taxon>Fungi incertae sedis</taxon>
        <taxon>Mucoromycota</taxon>
        <taxon>Glomeromycotina</taxon>
        <taxon>Glomeromycetes</taxon>
        <taxon>Glomerales</taxon>
        <taxon>Glomeraceae</taxon>
        <taxon>Funneliformis</taxon>
    </lineage>
</organism>
<comment type="caution">
    <text evidence="1">The sequence shown here is derived from an EMBL/GenBank/DDBJ whole genome shotgun (WGS) entry which is preliminary data.</text>
</comment>
<evidence type="ECO:0000313" key="1">
    <source>
        <dbReference type="EMBL" id="CAG8594823.1"/>
    </source>
</evidence>
<name>A0A9N9GBA9_9GLOM</name>
<gene>
    <name evidence="1" type="ORF">FCALED_LOCUS8285</name>
</gene>
<sequence>MALSCFVLGTRTIFSVPFCEKISIKKSDISVKLLTIDLLKEYIWEWKNNILKDLTNNASKFDLWHVNVDEVVDVSNEEDVFRRYTSFLTELKLKLKIKTFPHINAFSIDQLIDALALIWHVEVESDSLGPQNDPYIELKQEPSFFKINLPRGITKRTLTKIDLCLPSYGKSGTNYNNPFYDDPQFKETVSLVQKKIEEEPKDIIVLAGVSGGQYDAWHQSFKESEAQNPSLIVLINKMKHFKCWTKRILIFDESQILCGFEYGKYQGSSVPGKEWNLLQVPNLHTHIVLKLPFLSHDDVLRNLDAVIDLTHVTPETRNLLGYILRGRPRKCASFVHLLISKQRSNGRTKDLVLQEFIWSWYNKISYDMAKYLANACEYLGANNLNPETAIMDSPECIILGHNDKYSNEIEINPSLESYLINSIGLFLENTQGKKMVDVFVDNIIMLNNISSIGNEFDAVFIMAIIQKRGINVRKELNKWKNGQQFDLPLWITPKMKFITTSNLPGSVPIAKYVNDMTYCSYAIQPDIYSGSDVMISLMDNEQNVILLSVSCTVSSSPIKSSKVKEQLIKSCMRFQYMECLRKRKNDVEFSYKKPKHFQIGLNSNSILLNNVTANEEDNLEREEKKEYDQDLNYDDLNYDLNYAENIKNYQISKVSERIKLHKQIKTSTDN</sequence>
<evidence type="ECO:0000313" key="2">
    <source>
        <dbReference type="Proteomes" id="UP000789570"/>
    </source>
</evidence>
<keyword evidence="2" id="KW-1185">Reference proteome</keyword>
<dbReference type="OrthoDB" id="2377236at2759"/>
<dbReference type="EMBL" id="CAJVPQ010002377">
    <property type="protein sequence ID" value="CAG8594823.1"/>
    <property type="molecule type" value="Genomic_DNA"/>
</dbReference>
<proteinExistence type="predicted"/>
<protein>
    <submittedName>
        <fullName evidence="1">3640_t:CDS:1</fullName>
    </submittedName>
</protein>
<dbReference type="AlphaFoldDB" id="A0A9N9GBA9"/>
<reference evidence="1" key="1">
    <citation type="submission" date="2021-06" db="EMBL/GenBank/DDBJ databases">
        <authorList>
            <person name="Kallberg Y."/>
            <person name="Tangrot J."/>
            <person name="Rosling A."/>
        </authorList>
    </citation>
    <scope>NUCLEOTIDE SEQUENCE</scope>
    <source>
        <strain evidence="1">UK204</strain>
    </source>
</reference>
<dbReference type="Proteomes" id="UP000789570">
    <property type="component" value="Unassembled WGS sequence"/>
</dbReference>
<accession>A0A9N9GBA9</accession>